<feature type="compositionally biased region" description="Basic residues" evidence="1">
    <location>
        <begin position="104"/>
        <end position="115"/>
    </location>
</feature>
<evidence type="ECO:0000313" key="2">
    <source>
        <dbReference type="EMBL" id="CAA9426245.1"/>
    </source>
</evidence>
<feature type="compositionally biased region" description="Basic and acidic residues" evidence="1">
    <location>
        <begin position="116"/>
        <end position="127"/>
    </location>
</feature>
<feature type="non-terminal residue" evidence="2">
    <location>
        <position position="1"/>
    </location>
</feature>
<dbReference type="EMBL" id="CADCUQ010000734">
    <property type="protein sequence ID" value="CAA9426245.1"/>
    <property type="molecule type" value="Genomic_DNA"/>
</dbReference>
<name>A0A6J4Q2B9_9BACT</name>
<feature type="non-terminal residue" evidence="2">
    <location>
        <position position="212"/>
    </location>
</feature>
<evidence type="ECO:0000256" key="1">
    <source>
        <dbReference type="SAM" id="MobiDB-lite"/>
    </source>
</evidence>
<reference evidence="2" key="1">
    <citation type="submission" date="2020-02" db="EMBL/GenBank/DDBJ databases">
        <authorList>
            <person name="Meier V. D."/>
        </authorList>
    </citation>
    <scope>NUCLEOTIDE SEQUENCE</scope>
    <source>
        <strain evidence="2">AVDCRST_MAG64</strain>
    </source>
</reference>
<dbReference type="AlphaFoldDB" id="A0A6J4Q2B9"/>
<protein>
    <submittedName>
        <fullName evidence="2">tRNA-(Ms[2]io[6]A)-hydroxylase</fullName>
    </submittedName>
</protein>
<feature type="region of interest" description="Disordered" evidence="1">
    <location>
        <begin position="1"/>
        <end position="212"/>
    </location>
</feature>
<feature type="compositionally biased region" description="Basic and acidic residues" evidence="1">
    <location>
        <begin position="14"/>
        <end position="23"/>
    </location>
</feature>
<organism evidence="2">
    <name type="scientific">uncultured Phycisphaerae bacterium</name>
    <dbReference type="NCBI Taxonomy" id="904963"/>
    <lineage>
        <taxon>Bacteria</taxon>
        <taxon>Pseudomonadati</taxon>
        <taxon>Planctomycetota</taxon>
        <taxon>Phycisphaerae</taxon>
        <taxon>environmental samples</taxon>
    </lineage>
</organism>
<gene>
    <name evidence="2" type="ORF">AVDCRST_MAG64-3194</name>
</gene>
<proteinExistence type="predicted"/>
<sequence length="212" mass="23450">DRHARRRPPAPLRDAARMGEAGHARPAGAAERPRAPGEEGGDERAGAVEPVPRAQPAGELGGGHDRRRAGRGRAPGRRVAPARPAGRPPEPPAPQRVRQPAPRPRPHGHRPRRARRPPDDLRPDRGPLLRTVQAPRRRVRRGRGHRRPRTRQALPRPLGQRARPLPHVHPARRANPTRAARRDPLGRDARRRGQAHRRPTAGAADAQRDRGV</sequence>
<feature type="compositionally biased region" description="Basic residues" evidence="1">
    <location>
        <begin position="65"/>
        <end position="76"/>
    </location>
</feature>
<feature type="compositionally biased region" description="Basic and acidic residues" evidence="1">
    <location>
        <begin position="31"/>
        <end position="46"/>
    </location>
</feature>
<feature type="compositionally biased region" description="Basic residues" evidence="1">
    <location>
        <begin position="135"/>
        <end position="150"/>
    </location>
</feature>
<accession>A0A6J4Q2B9</accession>
<feature type="compositionally biased region" description="Basic residues" evidence="1">
    <location>
        <begin position="189"/>
        <end position="199"/>
    </location>
</feature>